<dbReference type="Proteomes" id="UP001165427">
    <property type="component" value="Unassembled WGS sequence"/>
</dbReference>
<name>A0AA41R308_9BACT</name>
<dbReference type="Gene3D" id="1.25.40.10">
    <property type="entry name" value="Tetratricopeptide repeat domain"/>
    <property type="match status" value="1"/>
</dbReference>
<feature type="transmembrane region" description="Helical" evidence="2">
    <location>
        <begin position="44"/>
        <end position="62"/>
    </location>
</feature>
<sequence>MSLIYQALRQLHNDAETHDGEAPPAASVSSSAPETPSAPSGRKWWVIALTLVLVLAGLGAVWGTRHLTDRLQTNGAPFAAAARDAVPVPSSPAVQSVPQAPSPTVAPVADATYFPPDASPAGAPSPIKVPGSASADAPHAAPMSFTAAIGTENNDSPSSQGVDQSGALPDQAEAVPGMPTTATVTATAEDGFDERPAAASAPAVATEGRPEHDSAVSATATAGSPPAGDERAARPDRSPPQWSAEQARLEHARRTARERSSRIHRLVADLETAVALNPDDNGTIRALLDQLAQAQGADDPYVVKMHAYWRFRRGDLDAARTLFQQVADADESDLEAGINLALIEARSGERGQALARLNQLRRAHPDNLQVAELLRRLN</sequence>
<dbReference type="EMBL" id="JALJRB010000021">
    <property type="protein sequence ID" value="MCJ8502142.1"/>
    <property type="molecule type" value="Genomic_DNA"/>
</dbReference>
<evidence type="ECO:0000313" key="4">
    <source>
        <dbReference type="Proteomes" id="UP001165427"/>
    </source>
</evidence>
<keyword evidence="4" id="KW-1185">Reference proteome</keyword>
<dbReference type="InterPro" id="IPR011990">
    <property type="entry name" value="TPR-like_helical_dom_sf"/>
</dbReference>
<organism evidence="3 4">
    <name type="scientific">Desulfatitalea alkaliphila</name>
    <dbReference type="NCBI Taxonomy" id="2929485"/>
    <lineage>
        <taxon>Bacteria</taxon>
        <taxon>Pseudomonadati</taxon>
        <taxon>Thermodesulfobacteriota</taxon>
        <taxon>Desulfobacteria</taxon>
        <taxon>Desulfobacterales</taxon>
        <taxon>Desulfosarcinaceae</taxon>
        <taxon>Desulfatitalea</taxon>
    </lineage>
</organism>
<accession>A0AA41R308</accession>
<feature type="region of interest" description="Disordered" evidence="1">
    <location>
        <begin position="16"/>
        <end position="35"/>
    </location>
</feature>
<dbReference type="RefSeq" id="WP_246912318.1">
    <property type="nucleotide sequence ID" value="NZ_JALJRB010000021.1"/>
</dbReference>
<keyword evidence="2" id="KW-0812">Transmembrane</keyword>
<feature type="compositionally biased region" description="Basic and acidic residues" evidence="1">
    <location>
        <begin position="228"/>
        <end position="237"/>
    </location>
</feature>
<keyword evidence="2" id="KW-0472">Membrane</keyword>
<feature type="region of interest" description="Disordered" evidence="1">
    <location>
        <begin position="111"/>
        <end position="176"/>
    </location>
</feature>
<evidence type="ECO:0000256" key="1">
    <source>
        <dbReference type="SAM" id="MobiDB-lite"/>
    </source>
</evidence>
<evidence type="ECO:0000313" key="3">
    <source>
        <dbReference type="EMBL" id="MCJ8502142.1"/>
    </source>
</evidence>
<feature type="region of interest" description="Disordered" evidence="1">
    <location>
        <begin position="189"/>
        <end position="256"/>
    </location>
</feature>
<dbReference type="AlphaFoldDB" id="A0AA41R308"/>
<feature type="compositionally biased region" description="Low complexity" evidence="1">
    <location>
        <begin position="115"/>
        <end position="126"/>
    </location>
</feature>
<protein>
    <submittedName>
        <fullName evidence="3">Tetratricopeptide repeat protein</fullName>
    </submittedName>
</protein>
<evidence type="ECO:0000256" key="2">
    <source>
        <dbReference type="SAM" id="Phobius"/>
    </source>
</evidence>
<proteinExistence type="predicted"/>
<dbReference type="SUPFAM" id="SSF48452">
    <property type="entry name" value="TPR-like"/>
    <property type="match status" value="1"/>
</dbReference>
<keyword evidence="2" id="KW-1133">Transmembrane helix</keyword>
<feature type="compositionally biased region" description="Polar residues" evidence="1">
    <location>
        <begin position="151"/>
        <end position="163"/>
    </location>
</feature>
<comment type="caution">
    <text evidence="3">The sequence shown here is derived from an EMBL/GenBank/DDBJ whole genome shotgun (WGS) entry which is preliminary data.</text>
</comment>
<gene>
    <name evidence="3" type="ORF">MRX98_16275</name>
</gene>
<reference evidence="3" key="1">
    <citation type="submission" date="2022-04" db="EMBL/GenBank/DDBJ databases">
        <title>Desulfatitalea alkaliphila sp. nov., a novel anaerobic sulfate-reducing bacterium isolated from terrestrial mud volcano, Taman Peninsula, Russia.</title>
        <authorList>
            <person name="Khomyakova M.A."/>
            <person name="Merkel A.Y."/>
            <person name="Slobodkin A.I."/>
        </authorList>
    </citation>
    <scope>NUCLEOTIDE SEQUENCE</scope>
    <source>
        <strain evidence="3">M08but</strain>
    </source>
</reference>
<feature type="compositionally biased region" description="Basic and acidic residues" evidence="1">
    <location>
        <begin position="247"/>
        <end position="256"/>
    </location>
</feature>
<dbReference type="Pfam" id="PF14559">
    <property type="entry name" value="TPR_19"/>
    <property type="match status" value="1"/>
</dbReference>
<feature type="compositionally biased region" description="Low complexity" evidence="1">
    <location>
        <begin position="22"/>
        <end position="35"/>
    </location>
</feature>